<name>I7G6N3_MACFA</name>
<evidence type="ECO:0000256" key="1">
    <source>
        <dbReference type="SAM" id="SignalP"/>
    </source>
</evidence>
<evidence type="ECO:0000313" key="2">
    <source>
        <dbReference type="EMBL" id="BAE90111.1"/>
    </source>
</evidence>
<accession>I7G6N3</accession>
<dbReference type="PANTHER" id="PTHR12138">
    <property type="entry name" value="PRIMATE-EXPANDED PROTEIN FAMILY"/>
    <property type="match status" value="1"/>
</dbReference>
<dbReference type="PANTHER" id="PTHR12138:SF161">
    <property type="entry name" value="SECRETED PROTEIN"/>
    <property type="match status" value="1"/>
</dbReference>
<proteinExistence type="evidence at transcript level"/>
<dbReference type="EMBL" id="AB173049">
    <property type="protein sequence ID" value="BAE90111.1"/>
    <property type="molecule type" value="mRNA"/>
</dbReference>
<reference evidence="2" key="1">
    <citation type="journal article" date="2007" name="PLoS Biol.">
        <title>Rate of evolution in brain-expressed genes in humans and other primates.</title>
        <authorList>
            <person name="Wang H.-Y."/>
            <person name="Chien H.-C."/>
            <person name="Osada N."/>
            <person name="Hashimoto K."/>
            <person name="Sugano S."/>
            <person name="Gojobori T."/>
            <person name="Chou C.-K."/>
            <person name="Tsai S.-F."/>
            <person name="Wu C.-I."/>
            <person name="Shen C.-K.J."/>
        </authorList>
    </citation>
    <scope>NUCLEOTIDE SEQUENCE</scope>
</reference>
<sequence length="86" mass="9507">MFHNSSPQIMRFAILLIFFFFREGVWLCSPGWSAVARSQLTATSASRDSSDSPALGSRVAGITGTHQDARLIFVFLVEETGFLHVD</sequence>
<feature type="signal peptide" evidence="1">
    <location>
        <begin position="1"/>
        <end position="27"/>
    </location>
</feature>
<organism evidence="2">
    <name type="scientific">Macaca fascicularis</name>
    <name type="common">Crab-eating macaque</name>
    <name type="synonym">Cynomolgus monkey</name>
    <dbReference type="NCBI Taxonomy" id="9541"/>
    <lineage>
        <taxon>Eukaryota</taxon>
        <taxon>Metazoa</taxon>
        <taxon>Chordata</taxon>
        <taxon>Craniata</taxon>
        <taxon>Vertebrata</taxon>
        <taxon>Euteleostomi</taxon>
        <taxon>Mammalia</taxon>
        <taxon>Eutheria</taxon>
        <taxon>Euarchontoglires</taxon>
        <taxon>Primates</taxon>
        <taxon>Haplorrhini</taxon>
        <taxon>Catarrhini</taxon>
        <taxon>Cercopithecidae</taxon>
        <taxon>Cercopithecinae</taxon>
        <taxon>Macaca</taxon>
    </lineage>
</organism>
<dbReference type="AlphaFoldDB" id="I7G6N3"/>
<feature type="chain" id="PRO_5003709820" evidence="1">
    <location>
        <begin position="28"/>
        <end position="86"/>
    </location>
</feature>
<protein>
    <submittedName>
        <fullName evidence="2">Macaca fascicularis brain cDNA clone: QflA-20751, similar to human RAD52 homolog (S. cerevisiae) (RAD52), transcriptvariant gamma, mRNA, RefSeq: NM_134423.1</fullName>
    </submittedName>
</protein>
<keyword evidence="1" id="KW-0732">Signal</keyword>